<evidence type="ECO:0000313" key="4">
    <source>
        <dbReference type="EMBL" id="OWF34671.1"/>
    </source>
</evidence>
<organism evidence="4 5">
    <name type="scientific">Mizuhopecten yessoensis</name>
    <name type="common">Japanese scallop</name>
    <name type="synonym">Patinopecten yessoensis</name>
    <dbReference type="NCBI Taxonomy" id="6573"/>
    <lineage>
        <taxon>Eukaryota</taxon>
        <taxon>Metazoa</taxon>
        <taxon>Spiralia</taxon>
        <taxon>Lophotrochozoa</taxon>
        <taxon>Mollusca</taxon>
        <taxon>Bivalvia</taxon>
        <taxon>Autobranchia</taxon>
        <taxon>Pteriomorphia</taxon>
        <taxon>Pectinida</taxon>
        <taxon>Pectinoidea</taxon>
        <taxon>Pectinidae</taxon>
        <taxon>Mizuhopecten</taxon>
    </lineage>
</organism>
<gene>
    <name evidence="4" type="ORF">KP79_PYT11440</name>
</gene>
<keyword evidence="3" id="KW-0413">Isomerase</keyword>
<dbReference type="PANTHER" id="PTHR21600:SF83">
    <property type="entry name" value="PSEUDOURIDYLATE SYNTHASE RPUSD4, MITOCHONDRIAL"/>
    <property type="match status" value="1"/>
</dbReference>
<name>A0A210PDZ2_MIZYE</name>
<comment type="catalytic activity">
    <reaction evidence="1">
        <text>a uridine in mRNA = a pseudouridine in mRNA</text>
        <dbReference type="Rhea" id="RHEA:56644"/>
        <dbReference type="Rhea" id="RHEA-COMP:14658"/>
        <dbReference type="Rhea" id="RHEA-COMP:14659"/>
        <dbReference type="ChEBI" id="CHEBI:65314"/>
        <dbReference type="ChEBI" id="CHEBI:65315"/>
    </reaction>
</comment>
<dbReference type="Gene3D" id="3.30.2350.10">
    <property type="entry name" value="Pseudouridine synthase"/>
    <property type="match status" value="1"/>
</dbReference>
<dbReference type="OrthoDB" id="428658at2759"/>
<dbReference type="EMBL" id="NEDP02076751">
    <property type="protein sequence ID" value="OWF34671.1"/>
    <property type="molecule type" value="Genomic_DNA"/>
</dbReference>
<evidence type="ECO:0000256" key="1">
    <source>
        <dbReference type="ARBA" id="ARBA00001166"/>
    </source>
</evidence>
<comment type="similarity">
    <text evidence="2">Belongs to the pseudouridine synthase RluA family.</text>
</comment>
<dbReference type="AlphaFoldDB" id="A0A210PDZ2"/>
<dbReference type="PANTHER" id="PTHR21600">
    <property type="entry name" value="MITOCHONDRIAL RNA PSEUDOURIDINE SYNTHASE"/>
    <property type="match status" value="1"/>
</dbReference>
<sequence length="358" mass="40357">MASMKTSSCCLRTYSMMRHVHRISKLQDVYTPVRCVETASQQPYQDRNSLHAPVFAEKELLIEHIQKSVVYDDENILALNKPSGVPIKALHGEGVPSMADILEDLRECFDTPELEYMLGLSRNQSGIILLSKHALAKVKLKRSLQGARSYQDINHEFVCVCLGEPKFKTEVEKVRYLRNNINGRQQAVLVPHFSRYMKKGLLSSFNVKADVLATSPLETTPKVSLVGITCDSGKKECLEMYMAEHLSPILGDHVYSHRVITVAGVAVKNDQNAAIRGPQVIPTEVKHKLNVPPGVHAHLVPLHLHRSGLILKRFPHKKSESFLIEAPLPEYFADTMVKLELQPYDQDADELNQEQYSE</sequence>
<dbReference type="InterPro" id="IPR050188">
    <property type="entry name" value="RluA_PseudoU_synthase"/>
</dbReference>
<dbReference type="InterPro" id="IPR020103">
    <property type="entry name" value="PsdUridine_synth_cat_dom_sf"/>
</dbReference>
<dbReference type="SUPFAM" id="SSF55120">
    <property type="entry name" value="Pseudouridine synthase"/>
    <property type="match status" value="1"/>
</dbReference>
<accession>A0A210PDZ2</accession>
<comment type="caution">
    <text evidence="4">The sequence shown here is derived from an EMBL/GenBank/DDBJ whole genome shotgun (WGS) entry which is preliminary data.</text>
</comment>
<evidence type="ECO:0000256" key="2">
    <source>
        <dbReference type="ARBA" id="ARBA00010876"/>
    </source>
</evidence>
<evidence type="ECO:0000313" key="5">
    <source>
        <dbReference type="Proteomes" id="UP000242188"/>
    </source>
</evidence>
<evidence type="ECO:0000256" key="3">
    <source>
        <dbReference type="ARBA" id="ARBA00023235"/>
    </source>
</evidence>
<dbReference type="Proteomes" id="UP000242188">
    <property type="component" value="Unassembled WGS sequence"/>
</dbReference>
<reference evidence="4 5" key="1">
    <citation type="journal article" date="2017" name="Nat. Ecol. Evol.">
        <title>Scallop genome provides insights into evolution of bilaterian karyotype and development.</title>
        <authorList>
            <person name="Wang S."/>
            <person name="Zhang J."/>
            <person name="Jiao W."/>
            <person name="Li J."/>
            <person name="Xun X."/>
            <person name="Sun Y."/>
            <person name="Guo X."/>
            <person name="Huan P."/>
            <person name="Dong B."/>
            <person name="Zhang L."/>
            <person name="Hu X."/>
            <person name="Sun X."/>
            <person name="Wang J."/>
            <person name="Zhao C."/>
            <person name="Wang Y."/>
            <person name="Wang D."/>
            <person name="Huang X."/>
            <person name="Wang R."/>
            <person name="Lv J."/>
            <person name="Li Y."/>
            <person name="Zhang Z."/>
            <person name="Liu B."/>
            <person name="Lu W."/>
            <person name="Hui Y."/>
            <person name="Liang J."/>
            <person name="Zhou Z."/>
            <person name="Hou R."/>
            <person name="Li X."/>
            <person name="Liu Y."/>
            <person name="Li H."/>
            <person name="Ning X."/>
            <person name="Lin Y."/>
            <person name="Zhao L."/>
            <person name="Xing Q."/>
            <person name="Dou J."/>
            <person name="Li Y."/>
            <person name="Mao J."/>
            <person name="Guo H."/>
            <person name="Dou H."/>
            <person name="Li T."/>
            <person name="Mu C."/>
            <person name="Jiang W."/>
            <person name="Fu Q."/>
            <person name="Fu X."/>
            <person name="Miao Y."/>
            <person name="Liu J."/>
            <person name="Yu Q."/>
            <person name="Li R."/>
            <person name="Liao H."/>
            <person name="Li X."/>
            <person name="Kong Y."/>
            <person name="Jiang Z."/>
            <person name="Chourrout D."/>
            <person name="Li R."/>
            <person name="Bao Z."/>
        </authorList>
    </citation>
    <scope>NUCLEOTIDE SEQUENCE [LARGE SCALE GENOMIC DNA]</scope>
    <source>
        <strain evidence="4 5">PY_sf001</strain>
    </source>
</reference>
<keyword evidence="5" id="KW-1185">Reference proteome</keyword>
<dbReference type="GO" id="GO:0003723">
    <property type="term" value="F:RNA binding"/>
    <property type="evidence" value="ECO:0007669"/>
    <property type="project" value="InterPro"/>
</dbReference>
<dbReference type="GO" id="GO:0001522">
    <property type="term" value="P:pseudouridine synthesis"/>
    <property type="evidence" value="ECO:0007669"/>
    <property type="project" value="InterPro"/>
</dbReference>
<dbReference type="GO" id="GO:0009982">
    <property type="term" value="F:pseudouridine synthase activity"/>
    <property type="evidence" value="ECO:0007669"/>
    <property type="project" value="InterPro"/>
</dbReference>
<protein>
    <submittedName>
        <fullName evidence="4">RNA pseudouridylate synthase domain-containing protein 4</fullName>
    </submittedName>
</protein>
<proteinExistence type="inferred from homology"/>
<dbReference type="STRING" id="6573.A0A210PDZ2"/>